<evidence type="ECO:0000313" key="2">
    <source>
        <dbReference type="Proteomes" id="UP001408356"/>
    </source>
</evidence>
<gene>
    <name evidence="1" type="ORF">SUNI508_10676</name>
</gene>
<reference evidence="1 2" key="1">
    <citation type="journal article" date="2024" name="J. Plant Pathol.">
        <title>Sequence and assembly of the genome of Seiridium unicorne, isolate CBS 538.82, causal agent of cypress canker disease.</title>
        <authorList>
            <person name="Scali E."/>
            <person name="Rocca G.D."/>
            <person name="Danti R."/>
            <person name="Garbelotto M."/>
            <person name="Barberini S."/>
            <person name="Baroncelli R."/>
            <person name="Emiliani G."/>
        </authorList>
    </citation>
    <scope>NUCLEOTIDE SEQUENCE [LARGE SCALE GENOMIC DNA]</scope>
    <source>
        <strain evidence="1 2">BM-138-508</strain>
    </source>
</reference>
<dbReference type="SUPFAM" id="SSF54236">
    <property type="entry name" value="Ubiquitin-like"/>
    <property type="match status" value="1"/>
</dbReference>
<organism evidence="1 2">
    <name type="scientific">Seiridium unicorne</name>
    <dbReference type="NCBI Taxonomy" id="138068"/>
    <lineage>
        <taxon>Eukaryota</taxon>
        <taxon>Fungi</taxon>
        <taxon>Dikarya</taxon>
        <taxon>Ascomycota</taxon>
        <taxon>Pezizomycotina</taxon>
        <taxon>Sordariomycetes</taxon>
        <taxon>Xylariomycetidae</taxon>
        <taxon>Amphisphaeriales</taxon>
        <taxon>Sporocadaceae</taxon>
        <taxon>Seiridium</taxon>
    </lineage>
</organism>
<accession>A0ABR2UKT6</accession>
<comment type="caution">
    <text evidence="1">The sequence shown here is derived from an EMBL/GenBank/DDBJ whole genome shotgun (WGS) entry which is preliminary data.</text>
</comment>
<evidence type="ECO:0000313" key="1">
    <source>
        <dbReference type="EMBL" id="KAK9415071.1"/>
    </source>
</evidence>
<sequence length="405" mass="45208">MSSSHPEWECGIDGTEFTVTHTRVPAELRVSFMRTVRVPDNATQSKLPPGLAPVPEKESLWVNFEATKPFAIKIYAGGVNAISGEHMNEDLDTKFRRLKKYFEGKSIQDYLIVPDQLWLDGIATSPEVVRQFVAMPTGPGYSVEAQMTGQEVVGGLQFDTTPPMLSISPGWGPKIEIIVTTLTRKNLPVECTIDCAVDYIKWIIQVRVFPQTKRTRKDYSIQDGSRLFLVLGLSGGGPGEEATMGLAAGGKIKQALCRDHYPKELWDSDFTFSVPVHIVNSNQFRRITGAAPPPSPVSASVYAEAGLPFFNMYEENSDISGTFAEVRSVNEIEQERGLASGAEPSITTALVKLDTKGHRIVHESRQKAREHFEDPDHLLDWVTPRGDFRTIKDLENEVWRMRSER</sequence>
<dbReference type="InterPro" id="IPR029071">
    <property type="entry name" value="Ubiquitin-like_domsf"/>
</dbReference>
<name>A0ABR2UKT6_9PEZI</name>
<dbReference type="EMBL" id="JARVKF010000419">
    <property type="protein sequence ID" value="KAK9415071.1"/>
    <property type="molecule type" value="Genomic_DNA"/>
</dbReference>
<protein>
    <submittedName>
        <fullName evidence="1">Ubiquitin-like domain-containing protein</fullName>
    </submittedName>
</protein>
<dbReference type="Proteomes" id="UP001408356">
    <property type="component" value="Unassembled WGS sequence"/>
</dbReference>
<proteinExistence type="predicted"/>
<keyword evidence="2" id="KW-1185">Reference proteome</keyword>